<evidence type="ECO:0000256" key="4">
    <source>
        <dbReference type="ARBA" id="ARBA00022692"/>
    </source>
</evidence>
<dbReference type="Pfam" id="PF09721">
    <property type="entry name" value="Exosortase_EpsH"/>
    <property type="match status" value="1"/>
</dbReference>
<evidence type="ECO:0000256" key="2">
    <source>
        <dbReference type="ARBA" id="ARBA00022475"/>
    </source>
</evidence>
<feature type="transmembrane region" description="Helical" evidence="8">
    <location>
        <begin position="12"/>
        <end position="29"/>
    </location>
</feature>
<proteinExistence type="predicted"/>
<sequence>MQGLNRLPGWSWLLLSVLPLWPIWAWAFARMRDGSDDPLGLVALLVLLALVWRDRLALRRSPRLPALAGALLLTVVTAASGNLLPPLIRAVWAVAAVLLTALAIRPTGLAVLPWLGLGWLALPIISSLQFFAGYPLRVLTAEATAQLLRLVGIAVERQGSALALAGQLVMVDAPCSGVQMGWMAYFTACATAGWFRLADRQFLGRLPWVGVIVLSGNIVRNSVLVVKESGLVAWPAWTHEATGLVVFAGVCGLVLRLMAGAVSQVHRVMPAALPLGWKDRSHPRLQAALAVGFAAVLCLSPWTGRANAMPDHVGPVMVEWPSHFDGRPLRPLALSSVERAFLASFPGAIGRFDNGEQVVTLRQVNVATRKLHPASDCFRGLGYQISAIGLLQRPDSHLRAPKLQRCFIARKGDRRLHVCELIEDRQGRTFTDVSAWYWSAQTGESTGPWQVVTTARPI</sequence>
<accession>A0ABT7DVM8</accession>
<comment type="caution">
    <text evidence="9">The sequence shown here is derived from an EMBL/GenBank/DDBJ whole genome shotgun (WGS) entry which is preliminary data.</text>
</comment>
<name>A0ABT7DVM8_9NEIS</name>
<feature type="transmembrane region" description="Helical" evidence="8">
    <location>
        <begin position="111"/>
        <end position="132"/>
    </location>
</feature>
<keyword evidence="10" id="KW-1185">Reference proteome</keyword>
<keyword evidence="3" id="KW-0645">Protease</keyword>
<gene>
    <name evidence="9" type="primary">xrtQ</name>
    <name evidence="9" type="ORF">PZA18_08650</name>
</gene>
<dbReference type="RefSeq" id="WP_284100416.1">
    <property type="nucleotide sequence ID" value="NZ_JARRAF010000007.1"/>
</dbReference>
<feature type="transmembrane region" description="Helical" evidence="8">
    <location>
        <begin position="64"/>
        <end position="81"/>
    </location>
</feature>
<evidence type="ECO:0000256" key="6">
    <source>
        <dbReference type="ARBA" id="ARBA00022989"/>
    </source>
</evidence>
<evidence type="ECO:0000256" key="8">
    <source>
        <dbReference type="SAM" id="Phobius"/>
    </source>
</evidence>
<dbReference type="Proteomes" id="UP001172778">
    <property type="component" value="Unassembled WGS sequence"/>
</dbReference>
<feature type="transmembrane region" description="Helical" evidence="8">
    <location>
        <begin position="87"/>
        <end position="104"/>
    </location>
</feature>
<reference evidence="9" key="1">
    <citation type="submission" date="2023-03" db="EMBL/GenBank/DDBJ databases">
        <title>Chitinimonas shenzhenensis gen. nov., sp. nov., a novel member of family Burkholderiaceae isolated from activated sludge collected in Shen Zhen, China.</title>
        <authorList>
            <person name="Wang X."/>
        </authorList>
    </citation>
    <scope>NUCLEOTIDE SEQUENCE</scope>
    <source>
        <strain evidence="9">DQS-5</strain>
    </source>
</reference>
<protein>
    <submittedName>
        <fullName evidence="9">Exosortase Q</fullName>
    </submittedName>
</protein>
<keyword evidence="4 8" id="KW-0812">Transmembrane</keyword>
<dbReference type="InterPro" id="IPR026392">
    <property type="entry name" value="Exo/Archaeosortase_dom"/>
</dbReference>
<dbReference type="NCBIfam" id="NF012182">
    <property type="entry name" value="exosortase_XrtQ"/>
    <property type="match status" value="1"/>
</dbReference>
<evidence type="ECO:0000256" key="1">
    <source>
        <dbReference type="ARBA" id="ARBA00004651"/>
    </source>
</evidence>
<evidence type="ECO:0000256" key="7">
    <source>
        <dbReference type="ARBA" id="ARBA00023136"/>
    </source>
</evidence>
<dbReference type="NCBIfam" id="TIGR04178">
    <property type="entry name" value="exo_archaeo"/>
    <property type="match status" value="1"/>
</dbReference>
<keyword evidence="5" id="KW-0378">Hydrolase</keyword>
<comment type="subcellular location">
    <subcellularLocation>
        <location evidence="1">Cell membrane</location>
        <topology evidence="1">Multi-pass membrane protein</topology>
    </subcellularLocation>
</comment>
<evidence type="ECO:0000256" key="3">
    <source>
        <dbReference type="ARBA" id="ARBA00022670"/>
    </source>
</evidence>
<feature type="transmembrane region" description="Helical" evidence="8">
    <location>
        <begin position="202"/>
        <end position="223"/>
    </location>
</feature>
<evidence type="ECO:0000256" key="5">
    <source>
        <dbReference type="ARBA" id="ARBA00022801"/>
    </source>
</evidence>
<keyword evidence="7 8" id="KW-0472">Membrane</keyword>
<dbReference type="EMBL" id="JARRAF010000007">
    <property type="protein sequence ID" value="MDK2124114.1"/>
    <property type="molecule type" value="Genomic_DNA"/>
</dbReference>
<feature type="transmembrane region" description="Helical" evidence="8">
    <location>
        <begin position="243"/>
        <end position="263"/>
    </location>
</feature>
<feature type="transmembrane region" description="Helical" evidence="8">
    <location>
        <begin position="35"/>
        <end position="52"/>
    </location>
</feature>
<keyword evidence="6 8" id="KW-1133">Transmembrane helix</keyword>
<dbReference type="InterPro" id="IPR019127">
    <property type="entry name" value="Exosortase"/>
</dbReference>
<keyword evidence="2" id="KW-1003">Cell membrane</keyword>
<feature type="transmembrane region" description="Helical" evidence="8">
    <location>
        <begin position="177"/>
        <end position="195"/>
    </location>
</feature>
<organism evidence="9 10">
    <name type="scientific">Parachitinimonas caeni</name>
    <dbReference type="NCBI Taxonomy" id="3031301"/>
    <lineage>
        <taxon>Bacteria</taxon>
        <taxon>Pseudomonadati</taxon>
        <taxon>Pseudomonadota</taxon>
        <taxon>Betaproteobacteria</taxon>
        <taxon>Neisseriales</taxon>
        <taxon>Chitinibacteraceae</taxon>
        <taxon>Parachitinimonas</taxon>
    </lineage>
</organism>
<evidence type="ECO:0000313" key="9">
    <source>
        <dbReference type="EMBL" id="MDK2124114.1"/>
    </source>
</evidence>
<evidence type="ECO:0000313" key="10">
    <source>
        <dbReference type="Proteomes" id="UP001172778"/>
    </source>
</evidence>